<accession>A0A371I549</accession>
<dbReference type="OrthoDB" id="1932348at2759"/>
<dbReference type="Pfam" id="PF22936">
    <property type="entry name" value="Pol_BBD"/>
    <property type="match status" value="1"/>
</dbReference>
<name>A0A371I549_MUCPR</name>
<keyword evidence="3" id="KW-1185">Reference proteome</keyword>
<evidence type="ECO:0000313" key="3">
    <source>
        <dbReference type="Proteomes" id="UP000257109"/>
    </source>
</evidence>
<dbReference type="InterPro" id="IPR054722">
    <property type="entry name" value="PolX-like_BBD"/>
</dbReference>
<comment type="caution">
    <text evidence="2">The sequence shown here is derived from an EMBL/GenBank/DDBJ whole genome shotgun (WGS) entry which is preliminary data.</text>
</comment>
<protein>
    <recommendedName>
        <fullName evidence="1">Retrovirus-related Pol polyprotein from transposon TNT 1-94-like beta-barrel domain-containing protein</fullName>
    </recommendedName>
</protein>
<dbReference type="AlphaFoldDB" id="A0A371I549"/>
<feature type="non-terminal residue" evidence="2">
    <location>
        <position position="1"/>
    </location>
</feature>
<gene>
    <name evidence="2" type="ORF">CR513_05379</name>
</gene>
<dbReference type="Proteomes" id="UP000257109">
    <property type="component" value="Unassembled WGS sequence"/>
</dbReference>
<feature type="domain" description="Retrovirus-related Pol polyprotein from transposon TNT 1-94-like beta-barrel" evidence="1">
    <location>
        <begin position="25"/>
        <end position="68"/>
    </location>
</feature>
<evidence type="ECO:0000313" key="2">
    <source>
        <dbReference type="EMBL" id="RDY10146.1"/>
    </source>
</evidence>
<reference evidence="2" key="1">
    <citation type="submission" date="2018-05" db="EMBL/GenBank/DDBJ databases">
        <title>Draft genome of Mucuna pruriens seed.</title>
        <authorList>
            <person name="Nnadi N.E."/>
            <person name="Vos R."/>
            <person name="Hasami M.H."/>
            <person name="Devisetty U.K."/>
            <person name="Aguiy J.C."/>
        </authorList>
    </citation>
    <scope>NUCLEOTIDE SEQUENCE [LARGE SCALE GENOMIC DNA]</scope>
    <source>
        <strain evidence="2">JCA_2017</strain>
    </source>
</reference>
<evidence type="ECO:0000259" key="1">
    <source>
        <dbReference type="Pfam" id="PF22936"/>
    </source>
</evidence>
<sequence>MTDITLEKEDDGEICLIAGRRHQSWHLDSGCSHHITGKRSMFQDLRSKLGKWFTLGGNQKCKIVEIGKERYIHFTLPKL</sequence>
<organism evidence="2 3">
    <name type="scientific">Mucuna pruriens</name>
    <name type="common">Velvet bean</name>
    <name type="synonym">Dolichos pruriens</name>
    <dbReference type="NCBI Taxonomy" id="157652"/>
    <lineage>
        <taxon>Eukaryota</taxon>
        <taxon>Viridiplantae</taxon>
        <taxon>Streptophyta</taxon>
        <taxon>Embryophyta</taxon>
        <taxon>Tracheophyta</taxon>
        <taxon>Spermatophyta</taxon>
        <taxon>Magnoliopsida</taxon>
        <taxon>eudicotyledons</taxon>
        <taxon>Gunneridae</taxon>
        <taxon>Pentapetalae</taxon>
        <taxon>rosids</taxon>
        <taxon>fabids</taxon>
        <taxon>Fabales</taxon>
        <taxon>Fabaceae</taxon>
        <taxon>Papilionoideae</taxon>
        <taxon>50 kb inversion clade</taxon>
        <taxon>NPAAA clade</taxon>
        <taxon>indigoferoid/millettioid clade</taxon>
        <taxon>Phaseoleae</taxon>
        <taxon>Mucuna</taxon>
    </lineage>
</organism>
<proteinExistence type="predicted"/>
<dbReference type="EMBL" id="QJKJ01000903">
    <property type="protein sequence ID" value="RDY10146.1"/>
    <property type="molecule type" value="Genomic_DNA"/>
</dbReference>